<dbReference type="AlphaFoldDB" id="A0A974C2V6"/>
<feature type="non-terminal residue" evidence="2">
    <location>
        <position position="1"/>
    </location>
</feature>
<gene>
    <name evidence="2" type="ORF">XELAEV_18041448mg</name>
</gene>
<evidence type="ECO:0000256" key="1">
    <source>
        <dbReference type="SAM" id="MobiDB-lite"/>
    </source>
</evidence>
<protein>
    <submittedName>
        <fullName evidence="2">Uncharacterized protein</fullName>
    </submittedName>
</protein>
<reference evidence="3" key="1">
    <citation type="journal article" date="2016" name="Nature">
        <title>Genome evolution in the allotetraploid frog Xenopus laevis.</title>
        <authorList>
            <person name="Session A.M."/>
            <person name="Uno Y."/>
            <person name="Kwon T."/>
            <person name="Chapman J.A."/>
            <person name="Toyoda A."/>
            <person name="Takahashi S."/>
            <person name="Fukui A."/>
            <person name="Hikosaka A."/>
            <person name="Suzuki A."/>
            <person name="Kondo M."/>
            <person name="van Heeringen S.J."/>
            <person name="Quigley I."/>
            <person name="Heinz S."/>
            <person name="Ogino H."/>
            <person name="Ochi H."/>
            <person name="Hellsten U."/>
            <person name="Lyons J.B."/>
            <person name="Simakov O."/>
            <person name="Putnam N."/>
            <person name="Stites J."/>
            <person name="Kuroki Y."/>
            <person name="Tanaka T."/>
            <person name="Michiue T."/>
            <person name="Watanabe M."/>
            <person name="Bogdanovic O."/>
            <person name="Lister R."/>
            <person name="Georgiou G."/>
            <person name="Paranjpe S.S."/>
            <person name="van Kruijsbergen I."/>
            <person name="Shu S."/>
            <person name="Carlson J."/>
            <person name="Kinoshita T."/>
            <person name="Ohta Y."/>
            <person name="Mawaribuchi S."/>
            <person name="Jenkins J."/>
            <person name="Grimwood J."/>
            <person name="Schmutz J."/>
            <person name="Mitros T."/>
            <person name="Mozaffari S.V."/>
            <person name="Suzuki Y."/>
            <person name="Haramoto Y."/>
            <person name="Yamamoto T.S."/>
            <person name="Takagi C."/>
            <person name="Heald R."/>
            <person name="Miller K."/>
            <person name="Haudenschild C."/>
            <person name="Kitzman J."/>
            <person name="Nakayama T."/>
            <person name="Izutsu Y."/>
            <person name="Robert J."/>
            <person name="Fortriede J."/>
            <person name="Burns K."/>
            <person name="Lotay V."/>
            <person name="Karimi K."/>
            <person name="Yasuoka Y."/>
            <person name="Dichmann D.S."/>
            <person name="Flajnik M.F."/>
            <person name="Houston D.W."/>
            <person name="Shendure J."/>
            <person name="DuPasquier L."/>
            <person name="Vize P.D."/>
            <person name="Zorn A.M."/>
            <person name="Ito M."/>
            <person name="Marcotte E.M."/>
            <person name="Wallingford J.B."/>
            <person name="Ito Y."/>
            <person name="Asashima M."/>
            <person name="Ueno N."/>
            <person name="Matsuda Y."/>
            <person name="Veenstra G.J."/>
            <person name="Fujiyama A."/>
            <person name="Harland R.M."/>
            <person name="Taira M."/>
            <person name="Rokhsar D.S."/>
        </authorList>
    </citation>
    <scope>NUCLEOTIDE SEQUENCE [LARGE SCALE GENOMIC DNA]</scope>
    <source>
        <strain evidence="3">J</strain>
    </source>
</reference>
<accession>A0A974C2V6</accession>
<dbReference type="Proteomes" id="UP000694892">
    <property type="component" value="Chromosome 8S"/>
</dbReference>
<sequence>VWQNPRVAEAVTPGHLGEQRSNGLSNNAAAQTRDILKASLQVPVIVHVGKLFGCTHESAQHHHSPEVPTIPRRRRCRDSFPRVPPKRRRNTGNIVSVPDAALSSILFTGLGVTHLDTTNCLIPCSGASFCLWVRNLQ</sequence>
<evidence type="ECO:0000313" key="3">
    <source>
        <dbReference type="Proteomes" id="UP000694892"/>
    </source>
</evidence>
<organism evidence="2 3">
    <name type="scientific">Xenopus laevis</name>
    <name type="common">African clawed frog</name>
    <dbReference type="NCBI Taxonomy" id="8355"/>
    <lineage>
        <taxon>Eukaryota</taxon>
        <taxon>Metazoa</taxon>
        <taxon>Chordata</taxon>
        <taxon>Craniata</taxon>
        <taxon>Vertebrata</taxon>
        <taxon>Euteleostomi</taxon>
        <taxon>Amphibia</taxon>
        <taxon>Batrachia</taxon>
        <taxon>Anura</taxon>
        <taxon>Pipoidea</taxon>
        <taxon>Pipidae</taxon>
        <taxon>Xenopodinae</taxon>
        <taxon>Xenopus</taxon>
        <taxon>Xenopus</taxon>
    </lineage>
</organism>
<dbReference type="EMBL" id="CM004481">
    <property type="protein sequence ID" value="OCT65211.1"/>
    <property type="molecule type" value="Genomic_DNA"/>
</dbReference>
<evidence type="ECO:0000313" key="2">
    <source>
        <dbReference type="EMBL" id="OCT65211.1"/>
    </source>
</evidence>
<feature type="region of interest" description="Disordered" evidence="1">
    <location>
        <begin position="1"/>
        <end position="25"/>
    </location>
</feature>
<name>A0A974C2V6_XENLA</name>
<proteinExistence type="predicted"/>